<dbReference type="HOGENOM" id="CLU_2724005_0_0_1"/>
<organism evidence="2 3">
    <name type="scientific">Trichophyton equinum (strain ATCC MYA-4606 / CBS 127.97)</name>
    <name type="common">Horse ringworm fungus</name>
    <dbReference type="NCBI Taxonomy" id="559882"/>
    <lineage>
        <taxon>Eukaryota</taxon>
        <taxon>Fungi</taxon>
        <taxon>Dikarya</taxon>
        <taxon>Ascomycota</taxon>
        <taxon>Pezizomycotina</taxon>
        <taxon>Eurotiomycetes</taxon>
        <taxon>Eurotiomycetidae</taxon>
        <taxon>Onygenales</taxon>
        <taxon>Arthrodermataceae</taxon>
        <taxon>Trichophyton</taxon>
    </lineage>
</organism>
<evidence type="ECO:0000313" key="3">
    <source>
        <dbReference type="Proteomes" id="UP000009169"/>
    </source>
</evidence>
<feature type="region of interest" description="Disordered" evidence="1">
    <location>
        <begin position="23"/>
        <end position="72"/>
    </location>
</feature>
<proteinExistence type="predicted"/>
<reference evidence="3" key="1">
    <citation type="journal article" date="2012" name="MBio">
        <title>Comparative genome analysis of Trichophyton rubrum and related dermatophytes reveals candidate genes involved in infection.</title>
        <authorList>
            <person name="Martinez D.A."/>
            <person name="Oliver B.G."/>
            <person name="Graeser Y."/>
            <person name="Goldberg J.M."/>
            <person name="Li W."/>
            <person name="Martinez-Rossi N.M."/>
            <person name="Monod M."/>
            <person name="Shelest E."/>
            <person name="Barton R.C."/>
            <person name="Birch E."/>
            <person name="Brakhage A.A."/>
            <person name="Chen Z."/>
            <person name="Gurr S.J."/>
            <person name="Heiman D."/>
            <person name="Heitman J."/>
            <person name="Kosti I."/>
            <person name="Rossi A."/>
            <person name="Saif S."/>
            <person name="Samalova M."/>
            <person name="Saunders C.W."/>
            <person name="Shea T."/>
            <person name="Summerbell R.C."/>
            <person name="Xu J."/>
            <person name="Young S."/>
            <person name="Zeng Q."/>
            <person name="Birren B.W."/>
            <person name="Cuomo C.A."/>
            <person name="White T.C."/>
        </authorList>
    </citation>
    <scope>NUCLEOTIDE SEQUENCE [LARGE SCALE GENOMIC DNA]</scope>
    <source>
        <strain evidence="3">ATCC MYA-4606 / CBS 127.97</strain>
    </source>
</reference>
<name>F2PNB4_TRIEC</name>
<sequence>MPNTDYADRVLGALLELHSVGSELSDSNETVAEGQLDELERTRQLPSSLGHRRRQASKTPVEPLWEPRAHGR</sequence>
<dbReference type="AlphaFoldDB" id="F2PNB4"/>
<dbReference type="Proteomes" id="UP000009169">
    <property type="component" value="Unassembled WGS sequence"/>
</dbReference>
<protein>
    <submittedName>
        <fullName evidence="2">Uncharacterized protein</fullName>
    </submittedName>
</protein>
<dbReference type="EMBL" id="DS995727">
    <property type="protein sequence ID" value="EGE03382.1"/>
    <property type="molecule type" value="Genomic_DNA"/>
</dbReference>
<evidence type="ECO:0000313" key="2">
    <source>
        <dbReference type="EMBL" id="EGE03382.1"/>
    </source>
</evidence>
<gene>
    <name evidence="2" type="ORF">TEQG_02417</name>
</gene>
<keyword evidence="3" id="KW-1185">Reference proteome</keyword>
<accession>F2PNB4</accession>
<evidence type="ECO:0000256" key="1">
    <source>
        <dbReference type="SAM" id="MobiDB-lite"/>
    </source>
</evidence>
<dbReference type="VEuPathDB" id="FungiDB:TEQG_02417"/>